<proteinExistence type="predicted"/>
<accession>A0A832WK58</accession>
<dbReference type="SUPFAM" id="SSF53146">
    <property type="entry name" value="Nitrogenase accessory factor-like"/>
    <property type="match status" value="1"/>
</dbReference>
<protein>
    <recommendedName>
        <fullName evidence="3">Dinitrogenase iron-molybdenum cofactor biosynthesis domain-containing protein</fullName>
    </recommendedName>
</protein>
<name>A0A832WK58_9CREN</name>
<organism evidence="1 2">
    <name type="scientific">Pyrobaculum aerophilum</name>
    <dbReference type="NCBI Taxonomy" id="13773"/>
    <lineage>
        <taxon>Archaea</taxon>
        <taxon>Thermoproteota</taxon>
        <taxon>Thermoprotei</taxon>
        <taxon>Thermoproteales</taxon>
        <taxon>Thermoproteaceae</taxon>
        <taxon>Pyrobaculum</taxon>
    </lineage>
</organism>
<dbReference type="InterPro" id="IPR036105">
    <property type="entry name" value="DiNase_FeMo-co_biosyn_sf"/>
</dbReference>
<sequence>MPAYYALRSKGVKILLAEGKTLREVLERAKKGELKEFPPEMAHEPRHHH</sequence>
<dbReference type="AlphaFoldDB" id="A0A832WK58"/>
<dbReference type="EMBL" id="DUJP01000038">
    <property type="protein sequence ID" value="HII48027.1"/>
    <property type="molecule type" value="Genomic_DNA"/>
</dbReference>
<dbReference type="Gene3D" id="3.30.420.130">
    <property type="entry name" value="Dinitrogenase iron-molybdenum cofactor biosynthesis domain"/>
    <property type="match status" value="1"/>
</dbReference>
<evidence type="ECO:0008006" key="3">
    <source>
        <dbReference type="Google" id="ProtNLM"/>
    </source>
</evidence>
<evidence type="ECO:0000313" key="1">
    <source>
        <dbReference type="EMBL" id="HII48027.1"/>
    </source>
</evidence>
<gene>
    <name evidence="1" type="ORF">HA333_11495</name>
</gene>
<evidence type="ECO:0000313" key="2">
    <source>
        <dbReference type="Proteomes" id="UP000651120"/>
    </source>
</evidence>
<dbReference type="Proteomes" id="UP000651120">
    <property type="component" value="Unassembled WGS sequence"/>
</dbReference>
<reference evidence="1" key="1">
    <citation type="journal article" date="2020" name="bioRxiv">
        <title>A rank-normalized archaeal taxonomy based on genome phylogeny resolves widespread incomplete and uneven classifications.</title>
        <authorList>
            <person name="Rinke C."/>
            <person name="Chuvochina M."/>
            <person name="Mussig A.J."/>
            <person name="Chaumeil P.-A."/>
            <person name="Waite D.W."/>
            <person name="Whitman W.B."/>
            <person name="Parks D.H."/>
            <person name="Hugenholtz P."/>
        </authorList>
    </citation>
    <scope>NUCLEOTIDE SEQUENCE</scope>
    <source>
        <strain evidence="1">UBA8839</strain>
    </source>
</reference>
<comment type="caution">
    <text evidence="1">The sequence shown here is derived from an EMBL/GenBank/DDBJ whole genome shotgun (WGS) entry which is preliminary data.</text>
</comment>